<dbReference type="Proteomes" id="UP000487929">
    <property type="component" value="Unassembled WGS sequence"/>
</dbReference>
<dbReference type="EMBL" id="WUTT01000001">
    <property type="protein sequence ID" value="NAW33212.1"/>
    <property type="molecule type" value="Genomic_DNA"/>
</dbReference>
<sequence>MSEQPIIRNPYQAPRIAYQPRYACPQCGPLGSNEFTLDHRCADCNRPVLAIRKLGERHDRDMVSLPRRDLELIIEHCGCAYTHTALSELLEAHHADL</sequence>
<dbReference type="RefSeq" id="WP_161430223.1">
    <property type="nucleotide sequence ID" value="NZ_WUTT01000001.1"/>
</dbReference>
<accession>A0A7X5APB0</accession>
<evidence type="ECO:0000313" key="2">
    <source>
        <dbReference type="Proteomes" id="UP000487929"/>
    </source>
</evidence>
<dbReference type="AlphaFoldDB" id="A0A7X5APB0"/>
<dbReference type="OrthoDB" id="6412825at2"/>
<gene>
    <name evidence="1" type="ORF">GRB96_02080</name>
</gene>
<proteinExistence type="predicted"/>
<reference evidence="1 2" key="1">
    <citation type="submission" date="2019-12" db="EMBL/GenBank/DDBJ databases">
        <title>Draft genome sequencing of Halomonas alimentaria DSM 15356.</title>
        <authorList>
            <person name="Pandiyan K."/>
            <person name="Kushwaha P."/>
            <person name="Gowdham M."/>
            <person name="Chakdar H."/>
            <person name="Singh A."/>
            <person name="Kumar M."/>
            <person name="Saxena A.K."/>
        </authorList>
    </citation>
    <scope>NUCLEOTIDE SEQUENCE [LARGE SCALE GENOMIC DNA]</scope>
    <source>
        <strain evidence="1 2">DSM 15356</strain>
    </source>
</reference>
<protein>
    <submittedName>
        <fullName evidence="1">Uncharacterized protein</fullName>
    </submittedName>
</protein>
<evidence type="ECO:0000313" key="1">
    <source>
        <dbReference type="EMBL" id="NAW33212.1"/>
    </source>
</evidence>
<comment type="caution">
    <text evidence="1">The sequence shown here is derived from an EMBL/GenBank/DDBJ whole genome shotgun (WGS) entry which is preliminary data.</text>
</comment>
<organism evidence="1 2">
    <name type="scientific">Halomonas alimentaria</name>
    <dbReference type="NCBI Taxonomy" id="147248"/>
    <lineage>
        <taxon>Bacteria</taxon>
        <taxon>Pseudomonadati</taxon>
        <taxon>Pseudomonadota</taxon>
        <taxon>Gammaproteobacteria</taxon>
        <taxon>Oceanospirillales</taxon>
        <taxon>Halomonadaceae</taxon>
        <taxon>Halomonas</taxon>
    </lineage>
</organism>
<keyword evidence="2" id="KW-1185">Reference proteome</keyword>
<name>A0A7X5APB0_9GAMM</name>